<accession>A0A3M7SU15</accession>
<dbReference type="GO" id="GO:0005737">
    <property type="term" value="C:cytoplasm"/>
    <property type="evidence" value="ECO:0007669"/>
    <property type="project" value="TreeGrafter"/>
</dbReference>
<evidence type="ECO:0000256" key="3">
    <source>
        <dbReference type="ARBA" id="ARBA00022737"/>
    </source>
</evidence>
<evidence type="ECO:0000256" key="5">
    <source>
        <dbReference type="ARBA" id="ARBA00022833"/>
    </source>
</evidence>
<dbReference type="AlphaFoldDB" id="A0A3M7SU15"/>
<protein>
    <submittedName>
        <fullName evidence="11">Muscleblind 2 isoform X1</fullName>
    </submittedName>
</protein>
<sequence>MSNAVTPLAAVIVQSNLISNLNLKNSKSSENIEINSKSNETNSGIEEGSSIHERSKANSVGLSSSPSATSSSPTSSTSSGKAELITNQMTHQLPQQQVHQVPLAGLQYFQYPSNNSTTPLNVSPMSSMTSSPSTTNTPNTANSNASIHFSTQPHFYHHPQQPVAYAPTQHIHAFNPNYKDTRWLTLEVCREFQRNKCNRTDTDCKFAHPPPHVEIVNGKVIACYDSLKGKCTRKEPPCKYLHPPQHLKDQLLQNGKNNLVLRQVALAMMQQHNQQPLNPAVNPSVLAANPQLAQYATYQSATGQLHGNPAAANLIPTLANSGLAYSTLQLNPNGQPTILPMIAGQHINLGQQGAFFDQSALMHQVGPGSNLSPGAAAATANGLLAPQQRTDRLMICKDFQSGNCLKSASECQHAHPAPNCPIDAENSLVIVCVDFIKGKCSRETCKYFHPPEHLVAQLKKQKITNNAQVAALNAAINANGLNLIQQPFIGLNQLAFRIGQSPYIRSNQKNVNFIPAKFNYKPSTPIPGISPNLVNFADNAISLPNANSNSTLHLSAALASNTENAATTNLAHQEHSDHQIPYALDNGQAYMLPQYQVYHQVYQRAPNTPMSSNKTSTSTEENAQSSDVNKTASASATAVNAAVNANQVDVVPGKKRTHDAVEHDFIPVQNGTTQVTQSGTQVKRTAIADIKTGLPVFQSFNSGQANFQHFALAQQPVSPALNYSQAINFPLQYAPYISLPYAGHQPGMPRIENMARFLYRVIKIFIATRKFQYVVLLGTVELKAIL</sequence>
<evidence type="ECO:0000313" key="12">
    <source>
        <dbReference type="Proteomes" id="UP000276133"/>
    </source>
</evidence>
<feature type="domain" description="C3H1-type" evidence="10">
    <location>
        <begin position="183"/>
        <end position="211"/>
    </location>
</feature>
<name>A0A3M7SU15_BRAPC</name>
<evidence type="ECO:0000256" key="6">
    <source>
        <dbReference type="ARBA" id="ARBA00023242"/>
    </source>
</evidence>
<feature type="zinc finger region" description="C3H1-type" evidence="8">
    <location>
        <begin position="217"/>
        <end position="245"/>
    </location>
</feature>
<keyword evidence="5 8" id="KW-0862">Zinc</keyword>
<keyword evidence="3" id="KW-0677">Repeat</keyword>
<feature type="zinc finger region" description="C3H1-type" evidence="8">
    <location>
        <begin position="183"/>
        <end position="211"/>
    </location>
</feature>
<dbReference type="InterPro" id="IPR000571">
    <property type="entry name" value="Znf_CCCH"/>
</dbReference>
<evidence type="ECO:0000256" key="4">
    <source>
        <dbReference type="ARBA" id="ARBA00022771"/>
    </source>
</evidence>
<feature type="region of interest" description="Disordered" evidence="9">
    <location>
        <begin position="32"/>
        <end position="81"/>
    </location>
</feature>
<comment type="similarity">
    <text evidence="7">Belongs to the muscleblind family.</text>
</comment>
<comment type="subcellular location">
    <subcellularLocation>
        <location evidence="1">Nucleus</location>
    </subcellularLocation>
</comment>
<reference evidence="11 12" key="1">
    <citation type="journal article" date="2018" name="Sci. Rep.">
        <title>Genomic signatures of local adaptation to the degree of environmental predictability in rotifers.</title>
        <authorList>
            <person name="Franch-Gras L."/>
            <person name="Hahn C."/>
            <person name="Garcia-Roger E.M."/>
            <person name="Carmona M.J."/>
            <person name="Serra M."/>
            <person name="Gomez A."/>
        </authorList>
    </citation>
    <scope>NUCLEOTIDE SEQUENCE [LARGE SCALE GENOMIC DNA]</scope>
    <source>
        <strain evidence="11">HYR1</strain>
    </source>
</reference>
<dbReference type="PANTHER" id="PTHR12675:SF12">
    <property type="entry name" value="PROTEIN MUSCLEBLIND"/>
    <property type="match status" value="1"/>
</dbReference>
<feature type="compositionally biased region" description="Low complexity" evidence="9">
    <location>
        <begin position="611"/>
        <end position="622"/>
    </location>
</feature>
<evidence type="ECO:0000259" key="10">
    <source>
        <dbReference type="PROSITE" id="PS50103"/>
    </source>
</evidence>
<evidence type="ECO:0000256" key="9">
    <source>
        <dbReference type="SAM" id="MobiDB-lite"/>
    </source>
</evidence>
<dbReference type="GO" id="GO:0043484">
    <property type="term" value="P:regulation of RNA splicing"/>
    <property type="evidence" value="ECO:0007669"/>
    <property type="project" value="TreeGrafter"/>
</dbReference>
<evidence type="ECO:0000313" key="11">
    <source>
        <dbReference type="EMBL" id="RNA39189.1"/>
    </source>
</evidence>
<organism evidence="11 12">
    <name type="scientific">Brachionus plicatilis</name>
    <name type="common">Marine rotifer</name>
    <name type="synonym">Brachionus muelleri</name>
    <dbReference type="NCBI Taxonomy" id="10195"/>
    <lineage>
        <taxon>Eukaryota</taxon>
        <taxon>Metazoa</taxon>
        <taxon>Spiralia</taxon>
        <taxon>Gnathifera</taxon>
        <taxon>Rotifera</taxon>
        <taxon>Eurotatoria</taxon>
        <taxon>Monogononta</taxon>
        <taxon>Pseudotrocha</taxon>
        <taxon>Ploima</taxon>
        <taxon>Brachionidae</taxon>
        <taxon>Brachionus</taxon>
    </lineage>
</organism>
<evidence type="ECO:0000256" key="7">
    <source>
        <dbReference type="ARBA" id="ARBA00038226"/>
    </source>
</evidence>
<dbReference type="Gene3D" id="3.30.1370.210">
    <property type="match status" value="2"/>
</dbReference>
<dbReference type="Pfam" id="PF22628">
    <property type="entry name" value="zf-CCCH_10"/>
    <property type="match status" value="2"/>
</dbReference>
<feature type="zinc finger region" description="C3H1-type" evidence="8">
    <location>
        <begin position="426"/>
        <end position="452"/>
    </location>
</feature>
<dbReference type="FunFam" id="3.30.1370.210:FF:000005">
    <property type="entry name" value="Muscleblind, isoform M"/>
    <property type="match status" value="1"/>
</dbReference>
<dbReference type="GO" id="GO:0005654">
    <property type="term" value="C:nucleoplasm"/>
    <property type="evidence" value="ECO:0007669"/>
    <property type="project" value="TreeGrafter"/>
</dbReference>
<dbReference type="OrthoDB" id="6285980at2759"/>
<gene>
    <name evidence="11" type="ORF">BpHYR1_009507</name>
</gene>
<feature type="compositionally biased region" description="Low complexity" evidence="9">
    <location>
        <begin position="32"/>
        <end position="43"/>
    </location>
</feature>
<feature type="compositionally biased region" description="Low complexity" evidence="9">
    <location>
        <begin position="63"/>
        <end position="79"/>
    </location>
</feature>
<dbReference type="PANTHER" id="PTHR12675">
    <property type="entry name" value="MUSCLEBLIND-LIKE PROTEIN"/>
    <property type="match status" value="1"/>
</dbReference>
<dbReference type="STRING" id="10195.A0A3M7SU15"/>
<evidence type="ECO:0000256" key="2">
    <source>
        <dbReference type="ARBA" id="ARBA00022723"/>
    </source>
</evidence>
<feature type="domain" description="C3H1-type" evidence="10">
    <location>
        <begin position="390"/>
        <end position="418"/>
    </location>
</feature>
<dbReference type="EMBL" id="REGN01000774">
    <property type="protein sequence ID" value="RNA39189.1"/>
    <property type="molecule type" value="Genomic_DNA"/>
</dbReference>
<feature type="domain" description="C3H1-type" evidence="10">
    <location>
        <begin position="426"/>
        <end position="452"/>
    </location>
</feature>
<dbReference type="InterPro" id="IPR054429">
    <property type="entry name" value="Znf-CCCH_Muscleblind-like"/>
</dbReference>
<dbReference type="Proteomes" id="UP000276133">
    <property type="component" value="Unassembled WGS sequence"/>
</dbReference>
<evidence type="ECO:0000256" key="1">
    <source>
        <dbReference type="ARBA" id="ARBA00004123"/>
    </source>
</evidence>
<dbReference type="PROSITE" id="PS50103">
    <property type="entry name" value="ZF_C3H1"/>
    <property type="match status" value="4"/>
</dbReference>
<keyword evidence="6" id="KW-0539">Nucleus</keyword>
<dbReference type="GO" id="GO:0003723">
    <property type="term" value="F:RNA binding"/>
    <property type="evidence" value="ECO:0007669"/>
    <property type="project" value="TreeGrafter"/>
</dbReference>
<feature type="zinc finger region" description="C3H1-type" evidence="8">
    <location>
        <begin position="390"/>
        <end position="418"/>
    </location>
</feature>
<feature type="region of interest" description="Disordered" evidence="9">
    <location>
        <begin position="606"/>
        <end position="632"/>
    </location>
</feature>
<dbReference type="SMART" id="SM00356">
    <property type="entry name" value="ZnF_C3H1"/>
    <property type="match status" value="4"/>
</dbReference>
<dbReference type="GO" id="GO:0008270">
    <property type="term" value="F:zinc ion binding"/>
    <property type="evidence" value="ECO:0007669"/>
    <property type="project" value="UniProtKB-KW"/>
</dbReference>
<evidence type="ECO:0000256" key="8">
    <source>
        <dbReference type="PROSITE-ProRule" id="PRU00723"/>
    </source>
</evidence>
<feature type="domain" description="C3H1-type" evidence="10">
    <location>
        <begin position="217"/>
        <end position="245"/>
    </location>
</feature>
<keyword evidence="4 8" id="KW-0863">Zinc-finger</keyword>
<keyword evidence="12" id="KW-1185">Reference proteome</keyword>
<proteinExistence type="inferred from homology"/>
<comment type="caution">
    <text evidence="11">The sequence shown here is derived from an EMBL/GenBank/DDBJ whole genome shotgun (WGS) entry which is preliminary data.</text>
</comment>
<keyword evidence="2 8" id="KW-0479">Metal-binding</keyword>